<dbReference type="InterPro" id="IPR031322">
    <property type="entry name" value="Shikimate/glucono_kinase"/>
</dbReference>
<feature type="binding site" evidence="7">
    <location>
        <position position="79"/>
    </location>
    <ligand>
        <name>substrate</name>
    </ligand>
</feature>
<dbReference type="EC" id="2.7.1.71" evidence="7"/>
<dbReference type="GO" id="GO:0004765">
    <property type="term" value="F:shikimate kinase activity"/>
    <property type="evidence" value="ECO:0007669"/>
    <property type="project" value="UniProtKB-UniRule"/>
</dbReference>
<dbReference type="PANTHER" id="PTHR21087">
    <property type="entry name" value="SHIKIMATE KINASE"/>
    <property type="match status" value="1"/>
</dbReference>
<comment type="cofactor">
    <cofactor evidence="7">
        <name>Mg(2+)</name>
        <dbReference type="ChEBI" id="CHEBI:18420"/>
    </cofactor>
    <text evidence="7">Binds 1 Mg(2+) ion per subunit.</text>
</comment>
<dbReference type="GO" id="GO:0005524">
    <property type="term" value="F:ATP binding"/>
    <property type="evidence" value="ECO:0007669"/>
    <property type="project" value="UniProtKB-UniRule"/>
</dbReference>
<evidence type="ECO:0000256" key="6">
    <source>
        <dbReference type="ARBA" id="ARBA00023141"/>
    </source>
</evidence>
<keyword evidence="2 7" id="KW-0808">Transferase</keyword>
<comment type="caution">
    <text evidence="7">Lacks conserved residue(s) required for the propagation of feature annotation.</text>
</comment>
<dbReference type="Proteomes" id="UP000182491">
    <property type="component" value="Unassembled WGS sequence"/>
</dbReference>
<dbReference type="GO" id="GO:0005829">
    <property type="term" value="C:cytosol"/>
    <property type="evidence" value="ECO:0007669"/>
    <property type="project" value="TreeGrafter"/>
</dbReference>
<dbReference type="PANTHER" id="PTHR21087:SF16">
    <property type="entry name" value="SHIKIMATE KINASE 1, CHLOROPLASTIC"/>
    <property type="match status" value="1"/>
</dbReference>
<gene>
    <name evidence="7" type="primary">aroK</name>
    <name evidence="8" type="ORF">SAMN04487941_2095</name>
</gene>
<evidence type="ECO:0000256" key="4">
    <source>
        <dbReference type="ARBA" id="ARBA00022777"/>
    </source>
</evidence>
<comment type="catalytic activity">
    <reaction evidence="7">
        <text>shikimate + ATP = 3-phosphoshikimate + ADP + H(+)</text>
        <dbReference type="Rhea" id="RHEA:13121"/>
        <dbReference type="ChEBI" id="CHEBI:15378"/>
        <dbReference type="ChEBI" id="CHEBI:30616"/>
        <dbReference type="ChEBI" id="CHEBI:36208"/>
        <dbReference type="ChEBI" id="CHEBI:145989"/>
        <dbReference type="ChEBI" id="CHEBI:456216"/>
        <dbReference type="EC" id="2.7.1.71"/>
    </reaction>
</comment>
<comment type="similarity">
    <text evidence="7">Belongs to the shikimate kinase family.</text>
</comment>
<dbReference type="RefSeq" id="WP_068837530.1">
    <property type="nucleotide sequence ID" value="NZ_BMXC01000002.1"/>
</dbReference>
<feature type="binding site" evidence="7">
    <location>
        <begin position="10"/>
        <end position="15"/>
    </location>
    <ligand>
        <name>ATP</name>
        <dbReference type="ChEBI" id="CHEBI:30616"/>
    </ligand>
</feature>
<keyword evidence="7" id="KW-0963">Cytoplasm</keyword>
<dbReference type="UniPathway" id="UPA00053">
    <property type="reaction ID" value="UER00088"/>
</dbReference>
<dbReference type="InterPro" id="IPR027417">
    <property type="entry name" value="P-loop_NTPase"/>
</dbReference>
<proteinExistence type="inferred from homology"/>
<dbReference type="Pfam" id="PF01202">
    <property type="entry name" value="SKI"/>
    <property type="match status" value="1"/>
</dbReference>
<comment type="pathway">
    <text evidence="7">Metabolic intermediate biosynthesis; chorismate biosynthesis; chorismate from D-erythrose 4-phosphate and phosphoenolpyruvate: step 5/7.</text>
</comment>
<comment type="subcellular location">
    <subcellularLocation>
        <location evidence="7">Cytoplasm</location>
    </subcellularLocation>
</comment>
<feature type="binding site" evidence="7">
    <location>
        <position position="119"/>
    </location>
    <ligand>
        <name>ATP</name>
        <dbReference type="ChEBI" id="CHEBI:30616"/>
    </ligand>
</feature>
<feature type="binding site" evidence="7">
    <location>
        <position position="56"/>
    </location>
    <ligand>
        <name>substrate</name>
    </ligand>
</feature>
<keyword evidence="1 7" id="KW-0028">Amino-acid biosynthesis</keyword>
<keyword evidence="4 7" id="KW-0418">Kinase</keyword>
<evidence type="ECO:0000256" key="3">
    <source>
        <dbReference type="ARBA" id="ARBA00022741"/>
    </source>
</evidence>
<dbReference type="GO" id="GO:0008652">
    <property type="term" value="P:amino acid biosynthetic process"/>
    <property type="evidence" value="ECO:0007669"/>
    <property type="project" value="UniProtKB-KW"/>
</dbReference>
<comment type="function">
    <text evidence="7">Catalyzes the specific phosphorylation of the 3-hydroxyl group of shikimic acid using ATP as a cosubstrate.</text>
</comment>
<dbReference type="EMBL" id="FPCA01000002">
    <property type="protein sequence ID" value="SFU70621.1"/>
    <property type="molecule type" value="Genomic_DNA"/>
</dbReference>
<dbReference type="PRINTS" id="PR01100">
    <property type="entry name" value="SHIKIMTKNASE"/>
</dbReference>
<comment type="subunit">
    <text evidence="7">Monomer.</text>
</comment>
<dbReference type="HAMAP" id="MF_00109">
    <property type="entry name" value="Shikimate_kinase"/>
    <property type="match status" value="1"/>
</dbReference>
<dbReference type="SUPFAM" id="SSF52540">
    <property type="entry name" value="P-loop containing nucleoside triphosphate hydrolases"/>
    <property type="match status" value="1"/>
</dbReference>
<reference evidence="9" key="1">
    <citation type="submission" date="2016-10" db="EMBL/GenBank/DDBJ databases">
        <authorList>
            <person name="Varghese N."/>
        </authorList>
    </citation>
    <scope>NUCLEOTIDE SEQUENCE [LARGE SCALE GENOMIC DNA]</scope>
    <source>
        <strain evidence="9">DSM 18820</strain>
    </source>
</reference>
<dbReference type="GO" id="GO:0009073">
    <property type="term" value="P:aromatic amino acid family biosynthetic process"/>
    <property type="evidence" value="ECO:0007669"/>
    <property type="project" value="UniProtKB-KW"/>
</dbReference>
<accession>A0A1I7ICJ4</accession>
<dbReference type="CDD" id="cd00464">
    <property type="entry name" value="SK"/>
    <property type="match status" value="1"/>
</dbReference>
<evidence type="ECO:0000256" key="5">
    <source>
        <dbReference type="ARBA" id="ARBA00022840"/>
    </source>
</evidence>
<keyword evidence="9" id="KW-1185">Reference proteome</keyword>
<dbReference type="AlphaFoldDB" id="A0A1I7ICJ4"/>
<dbReference type="GO" id="GO:0000287">
    <property type="term" value="F:magnesium ion binding"/>
    <property type="evidence" value="ECO:0007669"/>
    <property type="project" value="UniProtKB-UniRule"/>
</dbReference>
<dbReference type="GO" id="GO:0009423">
    <property type="term" value="P:chorismate biosynthetic process"/>
    <property type="evidence" value="ECO:0007669"/>
    <property type="project" value="UniProtKB-UniRule"/>
</dbReference>
<sequence>MFIFLIGMMGSGKTTLGRQLAQEIGYAFVDLDAYIVAQQGRSIAQLFAEGGEARFRELERQALEELVENHGQAVIATGGGAPCFFDNIGFINHHGQSVFLDVPVEVLANRLITQGQEQRPLLAGKSRAELISYLAETIAHRKQFYERASYTLSASEQRVQSIKKWLNL</sequence>
<keyword evidence="3 7" id="KW-0547">Nucleotide-binding</keyword>
<dbReference type="Gene3D" id="3.40.50.300">
    <property type="entry name" value="P-loop containing nucleotide triphosphate hydrolases"/>
    <property type="match status" value="1"/>
</dbReference>
<evidence type="ECO:0000313" key="9">
    <source>
        <dbReference type="Proteomes" id="UP000182491"/>
    </source>
</evidence>
<dbReference type="STRING" id="388950.GCA_001611675_01446"/>
<feature type="binding site" evidence="7">
    <location>
        <position position="14"/>
    </location>
    <ligand>
        <name>Mg(2+)</name>
        <dbReference type="ChEBI" id="CHEBI:18420"/>
    </ligand>
</feature>
<evidence type="ECO:0000256" key="1">
    <source>
        <dbReference type="ARBA" id="ARBA00022605"/>
    </source>
</evidence>
<keyword evidence="7" id="KW-0460">Magnesium</keyword>
<evidence type="ECO:0000313" key="8">
    <source>
        <dbReference type="EMBL" id="SFU70621.1"/>
    </source>
</evidence>
<keyword evidence="6 7" id="KW-0057">Aromatic amino acid biosynthesis</keyword>
<name>A0A1I7ICJ4_9BACT</name>
<protein>
    <recommendedName>
        <fullName evidence="7">Shikimate kinase</fullName>
        <shortName evidence="7">SK</shortName>
        <ecNumber evidence="7">2.7.1.71</ecNumber>
    </recommendedName>
</protein>
<evidence type="ECO:0000256" key="2">
    <source>
        <dbReference type="ARBA" id="ARBA00022679"/>
    </source>
</evidence>
<dbReference type="InterPro" id="IPR000623">
    <property type="entry name" value="Shikimate_kinase/TSH1"/>
</dbReference>
<organism evidence="8 9">
    <name type="scientific">Pontibacter akesuensis</name>
    <dbReference type="NCBI Taxonomy" id="388950"/>
    <lineage>
        <taxon>Bacteria</taxon>
        <taxon>Pseudomonadati</taxon>
        <taxon>Bacteroidota</taxon>
        <taxon>Cytophagia</taxon>
        <taxon>Cytophagales</taxon>
        <taxon>Hymenobacteraceae</taxon>
        <taxon>Pontibacter</taxon>
    </lineage>
</organism>
<evidence type="ECO:0000256" key="7">
    <source>
        <dbReference type="HAMAP-Rule" id="MF_00109"/>
    </source>
</evidence>
<keyword evidence="5 7" id="KW-0067">ATP-binding</keyword>
<feature type="binding site" evidence="7">
    <location>
        <position position="32"/>
    </location>
    <ligand>
        <name>substrate</name>
    </ligand>
</feature>
<feature type="binding site" evidence="7">
    <location>
        <position position="141"/>
    </location>
    <ligand>
        <name>substrate</name>
    </ligand>
</feature>
<keyword evidence="7" id="KW-0479">Metal-binding</keyword>